<dbReference type="Gene3D" id="1.10.533.20">
    <property type="match status" value="1"/>
</dbReference>
<dbReference type="SUPFAM" id="SSF52047">
    <property type="entry name" value="RNI-like"/>
    <property type="match status" value="4"/>
</dbReference>
<reference evidence="7" key="1">
    <citation type="journal article" date="2016" name="Nature">
        <title>Genome evolution in the allotetraploid frog Xenopus laevis.</title>
        <authorList>
            <person name="Session A.M."/>
            <person name="Uno Y."/>
            <person name="Kwon T."/>
            <person name="Chapman J.A."/>
            <person name="Toyoda A."/>
            <person name="Takahashi S."/>
            <person name="Fukui A."/>
            <person name="Hikosaka A."/>
            <person name="Suzuki A."/>
            <person name="Kondo M."/>
            <person name="van Heeringen S.J."/>
            <person name="Quigley I."/>
            <person name="Heinz S."/>
            <person name="Ogino H."/>
            <person name="Ochi H."/>
            <person name="Hellsten U."/>
            <person name="Lyons J.B."/>
            <person name="Simakov O."/>
            <person name="Putnam N."/>
            <person name="Stites J."/>
            <person name="Kuroki Y."/>
            <person name="Tanaka T."/>
            <person name="Michiue T."/>
            <person name="Watanabe M."/>
            <person name="Bogdanovic O."/>
            <person name="Lister R."/>
            <person name="Georgiou G."/>
            <person name="Paranjpe S.S."/>
            <person name="van Kruijsbergen I."/>
            <person name="Shu S."/>
            <person name="Carlson J."/>
            <person name="Kinoshita T."/>
            <person name="Ohta Y."/>
            <person name="Mawaribuchi S."/>
            <person name="Jenkins J."/>
            <person name="Grimwood J."/>
            <person name="Schmutz J."/>
            <person name="Mitros T."/>
            <person name="Mozaffari S.V."/>
            <person name="Suzuki Y."/>
            <person name="Haramoto Y."/>
            <person name="Yamamoto T.S."/>
            <person name="Takagi C."/>
            <person name="Heald R."/>
            <person name="Miller K."/>
            <person name="Haudenschild C."/>
            <person name="Kitzman J."/>
            <person name="Nakayama T."/>
            <person name="Izutsu Y."/>
            <person name="Robert J."/>
            <person name="Fortriede J."/>
            <person name="Burns K."/>
            <person name="Lotay V."/>
            <person name="Karimi K."/>
            <person name="Yasuoka Y."/>
            <person name="Dichmann D.S."/>
            <person name="Flajnik M.F."/>
            <person name="Houston D.W."/>
            <person name="Shendure J."/>
            <person name="DuPasquier L."/>
            <person name="Vize P.D."/>
            <person name="Zorn A.M."/>
            <person name="Ito M."/>
            <person name="Marcotte E.M."/>
            <person name="Wallingford J.B."/>
            <person name="Ito Y."/>
            <person name="Asashima M."/>
            <person name="Ueno N."/>
            <person name="Matsuda Y."/>
            <person name="Veenstra G.J."/>
            <person name="Fujiyama A."/>
            <person name="Harland R.M."/>
            <person name="Taira M."/>
            <person name="Rokhsar D.S."/>
        </authorList>
    </citation>
    <scope>NUCLEOTIDE SEQUENCE [LARGE SCALE GENOMIC DNA]</scope>
    <source>
        <strain evidence="7">J</strain>
    </source>
</reference>
<dbReference type="PROSITE" id="PS50837">
    <property type="entry name" value="NACHT"/>
    <property type="match status" value="1"/>
</dbReference>
<feature type="domain" description="NACHT" evidence="5">
    <location>
        <begin position="243"/>
        <end position="378"/>
    </location>
</feature>
<evidence type="ECO:0000256" key="3">
    <source>
        <dbReference type="ARBA" id="ARBA00022741"/>
    </source>
</evidence>
<dbReference type="Pfam" id="PF17776">
    <property type="entry name" value="NLRC4_HD2"/>
    <property type="match status" value="1"/>
</dbReference>
<accession>A0A974D4D5</accession>
<dbReference type="InterPro" id="IPR032675">
    <property type="entry name" value="LRR_dom_sf"/>
</dbReference>
<dbReference type="Gene3D" id="3.80.10.10">
    <property type="entry name" value="Ribonuclease Inhibitor"/>
    <property type="match status" value="5"/>
</dbReference>
<name>A0A974D4D5_XENLA</name>
<evidence type="ECO:0000313" key="7">
    <source>
        <dbReference type="Proteomes" id="UP000694892"/>
    </source>
</evidence>
<protein>
    <recommendedName>
        <fullName evidence="5">NACHT domain-containing protein</fullName>
    </recommendedName>
</protein>
<proteinExistence type="predicted"/>
<dbReference type="Pfam" id="PF05729">
    <property type="entry name" value="NACHT"/>
    <property type="match status" value="1"/>
</dbReference>
<dbReference type="Proteomes" id="UP000694892">
    <property type="component" value="Chromosome 4L"/>
</dbReference>
<evidence type="ECO:0000256" key="1">
    <source>
        <dbReference type="ARBA" id="ARBA00022614"/>
    </source>
</evidence>
<dbReference type="GO" id="GO:0045345">
    <property type="term" value="P:positive regulation of MHC class I biosynthetic process"/>
    <property type="evidence" value="ECO:0007669"/>
    <property type="project" value="TreeGrafter"/>
</dbReference>
<dbReference type="GO" id="GO:0045944">
    <property type="term" value="P:positive regulation of transcription by RNA polymerase II"/>
    <property type="evidence" value="ECO:0007669"/>
    <property type="project" value="TreeGrafter"/>
</dbReference>
<dbReference type="SUPFAM" id="SSF52540">
    <property type="entry name" value="P-loop containing nucleoside triphosphate hydrolases"/>
    <property type="match status" value="1"/>
</dbReference>
<organism evidence="6 7">
    <name type="scientific">Xenopus laevis</name>
    <name type="common">African clawed frog</name>
    <dbReference type="NCBI Taxonomy" id="8355"/>
    <lineage>
        <taxon>Eukaryota</taxon>
        <taxon>Metazoa</taxon>
        <taxon>Chordata</taxon>
        <taxon>Craniata</taxon>
        <taxon>Vertebrata</taxon>
        <taxon>Euteleostomi</taxon>
        <taxon>Amphibia</taxon>
        <taxon>Batrachia</taxon>
        <taxon>Anura</taxon>
        <taxon>Pipoidea</taxon>
        <taxon>Pipidae</taxon>
        <taxon>Xenopodinae</taxon>
        <taxon>Xenopus</taxon>
        <taxon>Xenopus</taxon>
    </lineage>
</organism>
<keyword evidence="4" id="KW-0067">ATP-binding</keyword>
<dbReference type="Pfam" id="PF13516">
    <property type="entry name" value="LRR_6"/>
    <property type="match status" value="7"/>
</dbReference>
<evidence type="ECO:0000256" key="4">
    <source>
        <dbReference type="ARBA" id="ARBA00022840"/>
    </source>
</evidence>
<dbReference type="OMA" id="AQQDETW"/>
<dbReference type="EMBL" id="CM004472">
    <property type="protein sequence ID" value="OCT84370.1"/>
    <property type="molecule type" value="Genomic_DNA"/>
</dbReference>
<dbReference type="InterPro" id="IPR041267">
    <property type="entry name" value="NLRP_HD2"/>
</dbReference>
<dbReference type="PANTHER" id="PTHR47189:SF1">
    <property type="entry name" value="MHC CLASS II TRANSACTIVATOR"/>
    <property type="match status" value="1"/>
</dbReference>
<dbReference type="GO" id="GO:0045348">
    <property type="term" value="P:positive regulation of MHC class II biosynthetic process"/>
    <property type="evidence" value="ECO:0007669"/>
    <property type="project" value="TreeGrafter"/>
</dbReference>
<dbReference type="InterPro" id="IPR007111">
    <property type="entry name" value="NACHT_NTPase"/>
</dbReference>
<dbReference type="Gene3D" id="3.40.50.300">
    <property type="entry name" value="P-loop containing nucleotide triphosphate hydrolases"/>
    <property type="match status" value="1"/>
</dbReference>
<dbReference type="InterPro" id="IPR001611">
    <property type="entry name" value="Leu-rich_rpt"/>
</dbReference>
<dbReference type="Pfam" id="PF18461">
    <property type="entry name" value="Atypical_Card"/>
    <property type="match status" value="1"/>
</dbReference>
<dbReference type="GO" id="GO:0005524">
    <property type="term" value="F:ATP binding"/>
    <property type="evidence" value="ECO:0007669"/>
    <property type="project" value="UniProtKB-KW"/>
</dbReference>
<dbReference type="SMART" id="SM00368">
    <property type="entry name" value="LRR_RI"/>
    <property type="match status" value="16"/>
</dbReference>
<keyword evidence="1" id="KW-0433">Leucine-rich repeat</keyword>
<evidence type="ECO:0000259" key="5">
    <source>
        <dbReference type="PROSITE" id="PS50837"/>
    </source>
</evidence>
<dbReference type="PANTHER" id="PTHR47189">
    <property type="entry name" value="MHC CLASS II TRANSACTIVATOR"/>
    <property type="match status" value="1"/>
</dbReference>
<keyword evidence="2" id="KW-0677">Repeat</keyword>
<sequence>MVSPKLQLLSLSFSCKHCLVDKGRRRDRLEGMEFPDDKAHLLPRLEDYFCSNFDYFLQKIFLFLPRVDFSQFIHLSDIKKKVSLLLHELMMNHTETLKNIIQSVCMDGVLPMDLEIELVNMTGEGNLISTSSFEKKRREEETTDCWLSSEIAGIKRQRIDFIERFKEKITDSLLQKYHFKSKEESSQHVRQMFVEPLIHKDDRNLKEKLKAKVDSGVSSGTEQITDSMKISNLFDRSNTSETHAVLLVGMPGTGKTMLTRRICYEWSTGELSQFTLTFLFEFRQLNLILKAVSLKELLFNLFLKPDGNPEEVHQYIIENPQRILIMFDGLDEFIGQISPDPPQVNPDTDRPVSISELFTCLLHGVILSGCTVVVTCRSKILDNIPLKTIDLVAEVLGFNQERVETYVTSFFHTDQLREKVLLHLRENTKLMHMCFVPALCHIVCICLEHLLQAPSSAQLPQTITQFYVVMLNIFIAKDQKSPKAEKALLKKFKSLITKLCDLALKGLDEKKTVFYVEDISKGLQGFAPCHGLLSVFDVKKMDSSSETGYSFIHLSSQEFFAALYLMISQKVTETALNKKLSLKSKWNLKHKTKNEITENFHIFLSGLSSKQCQSFLYDLAEHSEALIQKKQQTIIECLVKLAETQLTGPKLIELCHCTYETQDLDLARRIGGHLKSKYELRNFRIAPVDMTALSFIVNHGTCLVCLDFGGCPMELDCLEVLGKCKNLNSLSFRNKKYGDSFAQALSKNIAGMKTLQSLRLTAGRLTAVGAASLSQSFLYCPELKEISLQDNRLKTEDMVIFLELFSKMEQLKKLDLSNNDIIISGALALAKVAAKCPNITDINIRCDNSTAIFSSETTLLSRPPLSEDMPRKKEISLTHCDLTSADIQHLVQILQELSQISDINLSDNPIGDFGCMQLINSLPEIEISGQLSLHRTQISVEGLSYLVNSMVSCPRVEKVDIRFMQQTAAIHFLPQPATGPREIRIIGFRLLNKVFGKLCSIFQQCSHLASLDLSENSLENSGIKQITEVLPDLKSMRCLKLNGNKISMDGVIYLVKSFSSIDNMTDVSVSFAGSQKVEVTFQDKERPRTSMTFAKGTEEWPELPKTFSLTECRITAQMLKKLFHVLKPCKALTMINLSNNSLSCQMIENLLTYLQVFPNLTFLNISNNDLSSNSVLLLVNSVNLCNRIKEVDIRSSENICLHLEKQHKASEVIYRLTNYKIGKNDIEELMKVFRRITNLTEVNMRMNNIMEEGILVLLTSLSNFRTFTNIDACSQPKDAVHLTFAPDKDLPKKIRLAEYRFQADHLRKICYLLGGFSNLTHFISKNSNINLDVLGDFLGVLSGKPHDFIISIDEQWVRGQNVISLIDKITKTCANVGAIHINKHKVKIKLKGSGDSLHRSSVTCCEELVSLRLNHCELEEQHVSLLSPIIMQCTNLCELNFSNNCIGDEGVHIFSDLLISLPLLNTIVLESVGMSHVGMSHITEGLRNCISLQSINLSGNIIGEEGAIALANLLPEKRNLCFINISRCFSLTCDGGRQFIQGLSKCPELQEIYLDSVELDHTCLSMLCHGMLQMPLLQILSLSCNPIKDVGAKMLSGVLPSMKNLRTINLSQTNIGPLGALTVAKALGSCGSVEELLLAVNTFGDEAAEQLAVMLPVMHSLKVLNLQSCSLGVNGGSAFMMALASCQQIEDICLSGNIFGDTCLLEFARSLQHFTQLRKINLKLCEISDSVFCSLAVGFGGCKNLEEIILSWNSIGDSGAFSLAKALKGMRRLKKLDLERNQMTEQGAEAIAQVLNGCIGIKLIRLWDNKIPKPIEEKLHNEDSRLNFSFFE</sequence>
<dbReference type="Pfam" id="PF17779">
    <property type="entry name" value="WHD_NOD2"/>
    <property type="match status" value="1"/>
</dbReference>
<evidence type="ECO:0000256" key="2">
    <source>
        <dbReference type="ARBA" id="ARBA00022737"/>
    </source>
</evidence>
<dbReference type="InterPro" id="IPR041075">
    <property type="entry name" value="NOD1/2_WH"/>
</dbReference>
<dbReference type="InterPro" id="IPR027417">
    <property type="entry name" value="P-loop_NTPase"/>
</dbReference>
<evidence type="ECO:0000313" key="6">
    <source>
        <dbReference type="EMBL" id="OCT84370.1"/>
    </source>
</evidence>
<gene>
    <name evidence="6" type="ORF">XELAEV_18022523mg</name>
</gene>
<keyword evidence="3" id="KW-0547">Nucleotide-binding</keyword>
<dbReference type="SMART" id="SM00367">
    <property type="entry name" value="LRR_CC"/>
    <property type="match status" value="11"/>
</dbReference>
<dbReference type="InterPro" id="IPR041210">
    <property type="entry name" value="NLRC5_atypical_Card"/>
</dbReference>
<dbReference type="InterPro" id="IPR006553">
    <property type="entry name" value="Leu-rich_rpt_Cys-con_subtyp"/>
</dbReference>